<dbReference type="AlphaFoldDB" id="A0A875SAQ3"/>
<sequence>MPKPSNPLVGDEAASSEIWDLLRKLKLKVAALEGGQSSVSAGLMYDEEMVRTVFKENMKLKRRNGQLEAENDKLYKRIEGLEVDIDRLSRSGGRRDSVVSEVEDTVLSSQAAIGTGGPAEIVEENAADSTRATRSTRKDRPTIEVSQTGSNDTNSPPSPTSKITTVFSSPLHARRQRSTELDFGDAEVSRIISGDADLSDVSLQVLSQKEEKGQPRDLIRELERKDGNINVSTQETVSTIPDSQGELEMQMRENWYCGEQTVIKCGRQILSPNCRSRENVKQILDLTRHPVRNSEWWPEDFEVNPEVNFGLTQPFKLRKICAELVHPALQVQFKYQKRYIQEESLRDFNRLAGVGSAENSASANVGIAGIAGTPKKKLPHRGLPTPVKTPEQALTNPLIDPVFKFELNRTNLSENRTAFGKFTSDKINLWLDLSDSPPGHERSSFPNTQQLEQDKRIAARRAHLSALQRLFQTVYMVQVATGDSDNKENFPRGARYAQVGKFIFREQRFNEAVKADRFTIDEAIFADTQLN</sequence>
<evidence type="ECO:0000256" key="2">
    <source>
        <dbReference type="SAM" id="MobiDB-lite"/>
    </source>
</evidence>
<feature type="coiled-coil region" evidence="1">
    <location>
        <begin position="57"/>
        <end position="91"/>
    </location>
</feature>
<evidence type="ECO:0000313" key="3">
    <source>
        <dbReference type="EMBL" id="QPG76649.1"/>
    </source>
</evidence>
<dbReference type="KEGG" id="bnn:FOA43_004041"/>
<organism evidence="3 4">
    <name type="scientific">Eeniella nana</name>
    <name type="common">Yeast</name>
    <name type="synonym">Brettanomyces nanus</name>
    <dbReference type="NCBI Taxonomy" id="13502"/>
    <lineage>
        <taxon>Eukaryota</taxon>
        <taxon>Fungi</taxon>
        <taxon>Dikarya</taxon>
        <taxon>Ascomycota</taxon>
        <taxon>Saccharomycotina</taxon>
        <taxon>Pichiomycetes</taxon>
        <taxon>Pichiales</taxon>
        <taxon>Pichiaceae</taxon>
        <taxon>Brettanomyces</taxon>
    </lineage>
</organism>
<dbReference type="GeneID" id="62197441"/>
<name>A0A875SAQ3_EENNA</name>
<proteinExistence type="predicted"/>
<reference evidence="3" key="1">
    <citation type="submission" date="2020-10" db="EMBL/GenBank/DDBJ databases">
        <authorList>
            <person name="Roach M.J.R."/>
        </authorList>
    </citation>
    <scope>NUCLEOTIDE SEQUENCE</scope>
    <source>
        <strain evidence="3">CBS 1945</strain>
    </source>
</reference>
<feature type="region of interest" description="Disordered" evidence="2">
    <location>
        <begin position="116"/>
        <end position="163"/>
    </location>
</feature>
<evidence type="ECO:0000256" key="1">
    <source>
        <dbReference type="SAM" id="Coils"/>
    </source>
</evidence>
<dbReference type="OrthoDB" id="3992725at2759"/>
<keyword evidence="4" id="KW-1185">Reference proteome</keyword>
<gene>
    <name evidence="3" type="ORF">FOA43_004041</name>
</gene>
<dbReference type="EMBL" id="CP064815">
    <property type="protein sequence ID" value="QPG76649.1"/>
    <property type="molecule type" value="Genomic_DNA"/>
</dbReference>
<keyword evidence="1" id="KW-0175">Coiled coil</keyword>
<dbReference type="Proteomes" id="UP000662931">
    <property type="component" value="Chromosome 4"/>
</dbReference>
<evidence type="ECO:0000313" key="4">
    <source>
        <dbReference type="Proteomes" id="UP000662931"/>
    </source>
</evidence>
<accession>A0A875SAQ3</accession>
<protein>
    <submittedName>
        <fullName evidence="3">Uncharacterized protein</fullName>
    </submittedName>
</protein>
<dbReference type="RefSeq" id="XP_038780214.1">
    <property type="nucleotide sequence ID" value="XM_038924286.1"/>
</dbReference>